<comment type="caution">
    <text evidence="1">The sequence shown here is derived from an EMBL/GenBank/DDBJ whole genome shotgun (WGS) entry which is preliminary data.</text>
</comment>
<evidence type="ECO:0000313" key="2">
    <source>
        <dbReference type="Proteomes" id="UP000177478"/>
    </source>
</evidence>
<sequence>MGIHEEQLKVKGREVSREILVKELKEKLRAAYKADAMRTHEKVLSFTSAIKEQYPDYSKYQLWHLVIGSTIDDADKITKITHFDFPGDLSVEQFIKSL</sequence>
<reference evidence="1 2" key="1">
    <citation type="journal article" date="2016" name="Nat. Commun.">
        <title>Thousands of microbial genomes shed light on interconnected biogeochemical processes in an aquifer system.</title>
        <authorList>
            <person name="Anantharaman K."/>
            <person name="Brown C.T."/>
            <person name="Hug L.A."/>
            <person name="Sharon I."/>
            <person name="Castelle C.J."/>
            <person name="Probst A.J."/>
            <person name="Thomas B.C."/>
            <person name="Singh A."/>
            <person name="Wilkins M.J."/>
            <person name="Karaoz U."/>
            <person name="Brodie E.L."/>
            <person name="Williams K.H."/>
            <person name="Hubbard S.S."/>
            <person name="Banfield J.F."/>
        </authorList>
    </citation>
    <scope>NUCLEOTIDE SEQUENCE [LARGE SCALE GENOMIC DNA]</scope>
</reference>
<proteinExistence type="predicted"/>
<evidence type="ECO:0000313" key="1">
    <source>
        <dbReference type="EMBL" id="OGN18748.1"/>
    </source>
</evidence>
<dbReference type="Proteomes" id="UP000177478">
    <property type="component" value="Unassembled WGS sequence"/>
</dbReference>
<dbReference type="STRING" id="1802689.A3F25_03005"/>
<dbReference type="EMBL" id="MGKD01000031">
    <property type="protein sequence ID" value="OGN18748.1"/>
    <property type="molecule type" value="Genomic_DNA"/>
</dbReference>
<protein>
    <submittedName>
        <fullName evidence="1">Uncharacterized protein</fullName>
    </submittedName>
</protein>
<accession>A0A1F8G1R1</accession>
<organism evidence="1 2">
    <name type="scientific">Candidatus Yanofskybacteria bacterium RIFCSPHIGHO2_12_FULL_45_19b</name>
    <dbReference type="NCBI Taxonomy" id="1802689"/>
    <lineage>
        <taxon>Bacteria</taxon>
        <taxon>Candidatus Yanofskyibacteriota</taxon>
    </lineage>
</organism>
<gene>
    <name evidence="1" type="ORF">A3F25_03005</name>
</gene>
<dbReference type="AlphaFoldDB" id="A0A1F8G1R1"/>
<name>A0A1F8G1R1_9BACT</name>